<proteinExistence type="predicted"/>
<reference evidence="2" key="1">
    <citation type="submission" date="2021-12" db="EMBL/GenBank/DDBJ databases">
        <authorList>
            <person name="King R."/>
        </authorList>
    </citation>
    <scope>NUCLEOTIDE SEQUENCE</scope>
</reference>
<keyword evidence="3" id="KW-1185">Reference proteome</keyword>
<dbReference type="AlphaFoldDB" id="A0A9P0AE59"/>
<dbReference type="Proteomes" id="UP001152759">
    <property type="component" value="Chromosome 5"/>
</dbReference>
<gene>
    <name evidence="2" type="ORF">BEMITA_LOCUS8641</name>
</gene>
<protein>
    <submittedName>
        <fullName evidence="2">Uncharacterized protein</fullName>
    </submittedName>
</protein>
<dbReference type="KEGG" id="btab:109034510"/>
<name>A0A9P0AE59_BEMTA</name>
<evidence type="ECO:0000313" key="3">
    <source>
        <dbReference type="Proteomes" id="UP001152759"/>
    </source>
</evidence>
<feature type="signal peptide" evidence="1">
    <location>
        <begin position="1"/>
        <end position="23"/>
    </location>
</feature>
<sequence length="101" mass="11217">MLSWDKVLVSITVLVVCLQFLCANAICCYGQREGLSVYCRDGKIARDGECCGRGPCRSDCCFCERGCRGPAGSPNDLRLAESRQQEQWTFMDNNSSAYKMA</sequence>
<organism evidence="2 3">
    <name type="scientific">Bemisia tabaci</name>
    <name type="common">Sweetpotato whitefly</name>
    <name type="synonym">Aleurodes tabaci</name>
    <dbReference type="NCBI Taxonomy" id="7038"/>
    <lineage>
        <taxon>Eukaryota</taxon>
        <taxon>Metazoa</taxon>
        <taxon>Ecdysozoa</taxon>
        <taxon>Arthropoda</taxon>
        <taxon>Hexapoda</taxon>
        <taxon>Insecta</taxon>
        <taxon>Pterygota</taxon>
        <taxon>Neoptera</taxon>
        <taxon>Paraneoptera</taxon>
        <taxon>Hemiptera</taxon>
        <taxon>Sternorrhyncha</taxon>
        <taxon>Aleyrodoidea</taxon>
        <taxon>Aleyrodidae</taxon>
        <taxon>Aleyrodinae</taxon>
        <taxon>Bemisia</taxon>
    </lineage>
</organism>
<keyword evidence="1" id="KW-0732">Signal</keyword>
<evidence type="ECO:0000256" key="1">
    <source>
        <dbReference type="SAM" id="SignalP"/>
    </source>
</evidence>
<dbReference type="EMBL" id="OU963866">
    <property type="protein sequence ID" value="CAH0389858.1"/>
    <property type="molecule type" value="Genomic_DNA"/>
</dbReference>
<feature type="chain" id="PRO_5040188887" evidence="1">
    <location>
        <begin position="24"/>
        <end position="101"/>
    </location>
</feature>
<evidence type="ECO:0000313" key="2">
    <source>
        <dbReference type="EMBL" id="CAH0389858.1"/>
    </source>
</evidence>
<accession>A0A9P0AE59</accession>